<dbReference type="Proteomes" id="UP000811609">
    <property type="component" value="Chromosome 11"/>
</dbReference>
<organism evidence="7 8">
    <name type="scientific">Carya illinoinensis</name>
    <name type="common">Pecan</name>
    <dbReference type="NCBI Taxonomy" id="32201"/>
    <lineage>
        <taxon>Eukaryota</taxon>
        <taxon>Viridiplantae</taxon>
        <taxon>Streptophyta</taxon>
        <taxon>Embryophyta</taxon>
        <taxon>Tracheophyta</taxon>
        <taxon>Spermatophyta</taxon>
        <taxon>Magnoliopsida</taxon>
        <taxon>eudicotyledons</taxon>
        <taxon>Gunneridae</taxon>
        <taxon>Pentapetalae</taxon>
        <taxon>rosids</taxon>
        <taxon>fabids</taxon>
        <taxon>Fagales</taxon>
        <taxon>Juglandaceae</taxon>
        <taxon>Carya</taxon>
    </lineage>
</organism>
<comment type="caution">
    <text evidence="7">The sequence shown here is derived from an EMBL/GenBank/DDBJ whole genome shotgun (WGS) entry which is preliminary data.</text>
</comment>
<evidence type="ECO:0000256" key="3">
    <source>
        <dbReference type="ARBA" id="ARBA00022723"/>
    </source>
</evidence>
<gene>
    <name evidence="7" type="ORF">CIPAW_11G110700</name>
</gene>
<accession>A0A8T1NY00</accession>
<dbReference type="Pfam" id="PF08240">
    <property type="entry name" value="ADH_N"/>
    <property type="match status" value="1"/>
</dbReference>
<dbReference type="Pfam" id="PF00107">
    <property type="entry name" value="ADH_zinc_N"/>
    <property type="match status" value="1"/>
</dbReference>
<dbReference type="GO" id="GO:0008270">
    <property type="term" value="F:zinc ion binding"/>
    <property type="evidence" value="ECO:0007669"/>
    <property type="project" value="TreeGrafter"/>
</dbReference>
<evidence type="ECO:0000259" key="5">
    <source>
        <dbReference type="Pfam" id="PF00107"/>
    </source>
</evidence>
<dbReference type="FunFam" id="3.40.50.720:FF:000003">
    <property type="entry name" value="S-(hydroxymethyl)glutathione dehydrogenase"/>
    <property type="match status" value="1"/>
</dbReference>
<feature type="domain" description="Alcohol dehydrogenase-like C-terminal" evidence="5">
    <location>
        <begin position="148"/>
        <end position="267"/>
    </location>
</feature>
<sequence length="320" mass="34771">MSFIDKVGLALAYRIVESVGEGVRDMKEGDHVVPIFNGECGDCIYCKREKTNMCERSGVNPFKTVMVSDGKSRFSTLEDGKPIFHFLNTSTFSEYTVLESACVVKVDPAAPLKKMTLLSCGVSTGVGAAWNTADVKAGSSVAIFGLGAVGLAVAEGARSRGASKIIGVDINPNKFIKGRAMGITDTINPRDQEKPVHEIIREMTGGGVDYSFECAGNLDVLREAFLSSHKGWGLTVVLGIHPTPRMLPLHPMELFDGRIIIASVFGGFKGKTQLPHFAQQCMKGVVNLDEFITHELPFEKINDAFQLLIDGRSLRCLLHF</sequence>
<evidence type="ECO:0000313" key="7">
    <source>
        <dbReference type="EMBL" id="KAG6636429.1"/>
    </source>
</evidence>
<evidence type="ECO:0000256" key="2">
    <source>
        <dbReference type="ARBA" id="ARBA00011738"/>
    </source>
</evidence>
<feature type="domain" description="Alcohol dehydrogenase-like N-terminal" evidence="6">
    <location>
        <begin position="15"/>
        <end position="106"/>
    </location>
</feature>
<comment type="cofactor">
    <cofactor evidence="1">
        <name>Zn(2+)</name>
        <dbReference type="ChEBI" id="CHEBI:29105"/>
    </cofactor>
</comment>
<keyword evidence="8" id="KW-1185">Reference proteome</keyword>
<dbReference type="InterPro" id="IPR013154">
    <property type="entry name" value="ADH-like_N"/>
</dbReference>
<evidence type="ECO:0000256" key="4">
    <source>
        <dbReference type="ARBA" id="ARBA00022833"/>
    </source>
</evidence>
<reference evidence="7" key="1">
    <citation type="submission" date="2020-12" db="EMBL/GenBank/DDBJ databases">
        <title>WGS assembly of Carya illinoinensis cv. Pawnee.</title>
        <authorList>
            <person name="Platts A."/>
            <person name="Shu S."/>
            <person name="Wright S."/>
            <person name="Barry K."/>
            <person name="Edger P."/>
            <person name="Pires J.C."/>
            <person name="Schmutz J."/>
        </authorList>
    </citation>
    <scope>NUCLEOTIDE SEQUENCE</scope>
    <source>
        <tissue evidence="7">Leaf</tissue>
    </source>
</reference>
<evidence type="ECO:0000313" key="8">
    <source>
        <dbReference type="Proteomes" id="UP000811609"/>
    </source>
</evidence>
<evidence type="ECO:0008006" key="9">
    <source>
        <dbReference type="Google" id="ProtNLM"/>
    </source>
</evidence>
<dbReference type="PANTHER" id="PTHR43880">
    <property type="entry name" value="ALCOHOL DEHYDROGENASE"/>
    <property type="match status" value="1"/>
</dbReference>
<dbReference type="GO" id="GO:0005829">
    <property type="term" value="C:cytosol"/>
    <property type="evidence" value="ECO:0007669"/>
    <property type="project" value="TreeGrafter"/>
</dbReference>
<dbReference type="InterPro" id="IPR013149">
    <property type="entry name" value="ADH-like_C"/>
</dbReference>
<name>A0A8T1NY00_CARIL</name>
<comment type="subunit">
    <text evidence="2">Homodimer.</text>
</comment>
<dbReference type="GO" id="GO:0046294">
    <property type="term" value="P:formaldehyde catabolic process"/>
    <property type="evidence" value="ECO:0007669"/>
    <property type="project" value="TreeGrafter"/>
</dbReference>
<keyword evidence="4" id="KW-0862">Zinc</keyword>
<proteinExistence type="predicted"/>
<dbReference type="PANTHER" id="PTHR43880:SF56">
    <property type="entry name" value="ALCOHOL DEHYDROGENASE-LIKE 4"/>
    <property type="match status" value="1"/>
</dbReference>
<dbReference type="GO" id="GO:0051903">
    <property type="term" value="F:S-(hydroxymethyl)glutathione dehydrogenase [NAD(P)+] activity"/>
    <property type="evidence" value="ECO:0007669"/>
    <property type="project" value="TreeGrafter"/>
</dbReference>
<dbReference type="AlphaFoldDB" id="A0A8T1NY00"/>
<evidence type="ECO:0000259" key="6">
    <source>
        <dbReference type="Pfam" id="PF08240"/>
    </source>
</evidence>
<keyword evidence="3" id="KW-0479">Metal-binding</keyword>
<protein>
    <recommendedName>
        <fullName evidence="9">Alcohol dehydrogenase</fullName>
    </recommendedName>
</protein>
<evidence type="ECO:0000256" key="1">
    <source>
        <dbReference type="ARBA" id="ARBA00001947"/>
    </source>
</evidence>
<dbReference type="EMBL" id="CM031819">
    <property type="protein sequence ID" value="KAG6636429.1"/>
    <property type="molecule type" value="Genomic_DNA"/>
</dbReference>